<dbReference type="Proteomes" id="UP000248584">
    <property type="component" value="Unassembled WGS sequence"/>
</dbReference>
<dbReference type="InterPro" id="IPR025524">
    <property type="entry name" value="DUF4412"/>
</dbReference>
<name>A0ABX5Q375_9FLAO</name>
<proteinExistence type="predicted"/>
<accession>A0ABX5Q375</accession>
<gene>
    <name evidence="4" type="ORF">LX97_01338</name>
</gene>
<organism evidence="4 5">
    <name type="scientific">Nonlabens dokdonensis</name>
    <dbReference type="NCBI Taxonomy" id="328515"/>
    <lineage>
        <taxon>Bacteria</taxon>
        <taxon>Pseudomonadati</taxon>
        <taxon>Bacteroidota</taxon>
        <taxon>Flavobacteriia</taxon>
        <taxon>Flavobacteriales</taxon>
        <taxon>Flavobacteriaceae</taxon>
        <taxon>Nonlabens</taxon>
    </lineage>
</organism>
<feature type="chain" id="PRO_5047230695" evidence="2">
    <location>
        <begin position="23"/>
        <end position="461"/>
    </location>
</feature>
<feature type="domain" description="DUF4412" evidence="3">
    <location>
        <begin position="285"/>
        <end position="408"/>
    </location>
</feature>
<dbReference type="RefSeq" id="WP_015362175.1">
    <property type="nucleotide sequence ID" value="NZ_QKZR01000001.1"/>
</dbReference>
<evidence type="ECO:0000259" key="3">
    <source>
        <dbReference type="Pfam" id="PF14371"/>
    </source>
</evidence>
<evidence type="ECO:0000256" key="1">
    <source>
        <dbReference type="SAM" id="MobiDB-lite"/>
    </source>
</evidence>
<feature type="region of interest" description="Disordered" evidence="1">
    <location>
        <begin position="243"/>
        <end position="273"/>
    </location>
</feature>
<feature type="signal peptide" evidence="2">
    <location>
        <begin position="1"/>
        <end position="22"/>
    </location>
</feature>
<dbReference type="EMBL" id="QKZR01000001">
    <property type="protein sequence ID" value="PZX44327.1"/>
    <property type="molecule type" value="Genomic_DNA"/>
</dbReference>
<reference evidence="4 5" key="1">
    <citation type="submission" date="2018-06" db="EMBL/GenBank/DDBJ databases">
        <title>Genomic Encyclopedia of Archaeal and Bacterial Type Strains, Phase II (KMG-II): from individual species to whole genera.</title>
        <authorList>
            <person name="Goeker M."/>
        </authorList>
    </citation>
    <scope>NUCLEOTIDE SEQUENCE [LARGE SCALE GENOMIC DNA]</scope>
    <source>
        <strain evidence="4 5">DSM 17205</strain>
    </source>
</reference>
<protein>
    <submittedName>
        <fullName evidence="4">Uncharacterized protein DUF4412</fullName>
    </submittedName>
</protein>
<evidence type="ECO:0000256" key="2">
    <source>
        <dbReference type="SAM" id="SignalP"/>
    </source>
</evidence>
<keyword evidence="5" id="KW-1185">Reference proteome</keyword>
<comment type="caution">
    <text evidence="4">The sequence shown here is derived from an EMBL/GenBank/DDBJ whole genome shotgun (WGS) entry which is preliminary data.</text>
</comment>
<evidence type="ECO:0000313" key="5">
    <source>
        <dbReference type="Proteomes" id="UP000248584"/>
    </source>
</evidence>
<keyword evidence="2" id="KW-0732">Signal</keyword>
<dbReference type="Pfam" id="PF14371">
    <property type="entry name" value="DUF4412"/>
    <property type="match status" value="1"/>
</dbReference>
<evidence type="ECO:0000313" key="4">
    <source>
        <dbReference type="EMBL" id="PZX44327.1"/>
    </source>
</evidence>
<feature type="compositionally biased region" description="Polar residues" evidence="1">
    <location>
        <begin position="257"/>
        <end position="273"/>
    </location>
</feature>
<sequence>MKSVFKLLIIIIILGSAHKAEAQLFKGLKNKVKKQIERKTEDRIEEVINNTIDSLGVKKPKKAKDAVESKEGFGTILLNHSQKFGAVSIEGISRVKVIKSNDGYQMTGNWWSHEADIFDGFNLIIKTAQNLKHEENNKNFNSRQVFKIPEEATLTLGYDPQLLIKNAKPDDYKAAVSDDYQKYDVSTGEVSIDVLTDDSIQISFSGKVSLRTISRNSSNSEYDEESYFKSTLKGAIDGNSPKFIDNTSIKQPESAEQDSGNYTIPQSTTSTAQPGVYEFTHETVVKMTNLDKNEVYNMSYLFNPNESYLGIKADMSEYSDEEMAGESIMVMDNQDIRIFVSTQGMKMQMSQSMMGGNQTQNPTDQMANYDYTKIDRTGRTKTILGVVCEEYVMSDSDVKMELWVASSVQLPNWFIQNKEIINGHIMEYTVTSKEGNMKAETTAIKDNINTIINSKEYKKMF</sequence>